<dbReference type="InterPro" id="IPR039120">
    <property type="entry name" value="UBFD1"/>
</dbReference>
<sequence>MVDFKFIFNKKKFDISFPLDDKVSELKVEIEKMTGVPAAMQKVMYKGLMPDGKTLREKSVTAGCKMMVVGSTVSDVMSVSAPDPKQLKEEEKAAEAASKEPLSTQKPHKNVLDKHGKPDDILPGIKNKKEPLPQVPVSGMYNKSGGKVRLTFKMESDQLWIGTKERTDKISMGSIKAVVNEPISGHEEYHMLGIQLGPTEASRYWVYWVPAQYVDAIKDAILGKWQFF</sequence>
<evidence type="ECO:0000313" key="4">
    <source>
        <dbReference type="EnsemblMetazoa" id="CapteP182879"/>
    </source>
</evidence>
<feature type="compositionally biased region" description="Basic and acidic residues" evidence="1">
    <location>
        <begin position="110"/>
        <end position="120"/>
    </location>
</feature>
<dbReference type="PANTHER" id="PTHR16470">
    <property type="entry name" value="UBIQUITIN DOMAIN-CONTAINING PROTEIN UBFD1"/>
    <property type="match status" value="1"/>
</dbReference>
<dbReference type="SMART" id="SM00213">
    <property type="entry name" value="UBQ"/>
    <property type="match status" value="1"/>
</dbReference>
<feature type="domain" description="Ubiquitin-like" evidence="2">
    <location>
        <begin position="1"/>
        <end position="69"/>
    </location>
</feature>
<dbReference type="SUPFAM" id="SSF54236">
    <property type="entry name" value="Ubiquitin-like"/>
    <property type="match status" value="1"/>
</dbReference>
<gene>
    <name evidence="3" type="ORF">CAPTEDRAFT_182879</name>
</gene>
<evidence type="ECO:0000313" key="5">
    <source>
        <dbReference type="Proteomes" id="UP000014760"/>
    </source>
</evidence>
<dbReference type="Proteomes" id="UP000014760">
    <property type="component" value="Unassembled WGS sequence"/>
</dbReference>
<reference evidence="4" key="3">
    <citation type="submission" date="2015-06" db="UniProtKB">
        <authorList>
            <consortium name="EnsemblMetazoa"/>
        </authorList>
    </citation>
    <scope>IDENTIFICATION</scope>
</reference>
<evidence type="ECO:0000313" key="3">
    <source>
        <dbReference type="EMBL" id="ELT92155.1"/>
    </source>
</evidence>
<name>R7TM29_CAPTE</name>
<dbReference type="EMBL" id="AMQN01002876">
    <property type="status" value="NOT_ANNOTATED_CDS"/>
    <property type="molecule type" value="Genomic_DNA"/>
</dbReference>
<protein>
    <recommendedName>
        <fullName evidence="2">Ubiquitin-like domain-containing protein</fullName>
    </recommendedName>
</protein>
<dbReference type="PANTHER" id="PTHR16470:SF0">
    <property type="entry name" value="UBIQUITIN DOMAIN-CONTAINING PROTEIN UBFD1"/>
    <property type="match status" value="1"/>
</dbReference>
<dbReference type="Pfam" id="PF25343">
    <property type="entry name" value="PH_UBFD1_C"/>
    <property type="match status" value="1"/>
</dbReference>
<dbReference type="GO" id="GO:0003723">
    <property type="term" value="F:RNA binding"/>
    <property type="evidence" value="ECO:0007669"/>
    <property type="project" value="TreeGrafter"/>
</dbReference>
<evidence type="ECO:0000256" key="1">
    <source>
        <dbReference type="SAM" id="MobiDB-lite"/>
    </source>
</evidence>
<feature type="compositionally biased region" description="Basic and acidic residues" evidence="1">
    <location>
        <begin position="85"/>
        <end position="98"/>
    </location>
</feature>
<dbReference type="AlphaFoldDB" id="R7TM29"/>
<reference evidence="3 5" key="2">
    <citation type="journal article" date="2013" name="Nature">
        <title>Insights into bilaterian evolution from three spiralian genomes.</title>
        <authorList>
            <person name="Simakov O."/>
            <person name="Marletaz F."/>
            <person name="Cho S.J."/>
            <person name="Edsinger-Gonzales E."/>
            <person name="Havlak P."/>
            <person name="Hellsten U."/>
            <person name="Kuo D.H."/>
            <person name="Larsson T."/>
            <person name="Lv J."/>
            <person name="Arendt D."/>
            <person name="Savage R."/>
            <person name="Osoegawa K."/>
            <person name="de Jong P."/>
            <person name="Grimwood J."/>
            <person name="Chapman J.A."/>
            <person name="Shapiro H."/>
            <person name="Aerts A."/>
            <person name="Otillar R.P."/>
            <person name="Terry A.Y."/>
            <person name="Boore J.L."/>
            <person name="Grigoriev I.V."/>
            <person name="Lindberg D.R."/>
            <person name="Seaver E.C."/>
            <person name="Weisblat D.A."/>
            <person name="Putnam N.H."/>
            <person name="Rokhsar D.S."/>
        </authorList>
    </citation>
    <scope>NUCLEOTIDE SEQUENCE</scope>
    <source>
        <strain evidence="3 5">I ESC-2004</strain>
    </source>
</reference>
<dbReference type="EMBL" id="KB310235">
    <property type="protein sequence ID" value="ELT92155.1"/>
    <property type="molecule type" value="Genomic_DNA"/>
</dbReference>
<dbReference type="InterPro" id="IPR000626">
    <property type="entry name" value="Ubiquitin-like_dom"/>
</dbReference>
<keyword evidence="5" id="KW-1185">Reference proteome</keyword>
<dbReference type="InterPro" id="IPR029071">
    <property type="entry name" value="Ubiquitin-like_domsf"/>
</dbReference>
<reference evidence="5" key="1">
    <citation type="submission" date="2012-12" db="EMBL/GenBank/DDBJ databases">
        <authorList>
            <person name="Hellsten U."/>
            <person name="Grimwood J."/>
            <person name="Chapman J.A."/>
            <person name="Shapiro H."/>
            <person name="Aerts A."/>
            <person name="Otillar R.P."/>
            <person name="Terry A.Y."/>
            <person name="Boore J.L."/>
            <person name="Simakov O."/>
            <person name="Marletaz F."/>
            <person name="Cho S.-J."/>
            <person name="Edsinger-Gonzales E."/>
            <person name="Havlak P."/>
            <person name="Kuo D.-H."/>
            <person name="Larsson T."/>
            <person name="Lv J."/>
            <person name="Arendt D."/>
            <person name="Savage R."/>
            <person name="Osoegawa K."/>
            <person name="de Jong P."/>
            <person name="Lindberg D.R."/>
            <person name="Seaver E.C."/>
            <person name="Weisblat D.A."/>
            <person name="Putnam N.H."/>
            <person name="Grigoriev I.V."/>
            <person name="Rokhsar D.S."/>
        </authorList>
    </citation>
    <scope>NUCLEOTIDE SEQUENCE</scope>
    <source>
        <strain evidence="5">I ESC-2004</strain>
    </source>
</reference>
<dbReference type="STRING" id="283909.R7TM29"/>
<dbReference type="CDD" id="cd17047">
    <property type="entry name" value="Ubl_UBFD1"/>
    <property type="match status" value="1"/>
</dbReference>
<dbReference type="OrthoDB" id="267397at2759"/>
<dbReference type="Pfam" id="PF00240">
    <property type="entry name" value="ubiquitin"/>
    <property type="match status" value="1"/>
</dbReference>
<organism evidence="3">
    <name type="scientific">Capitella teleta</name>
    <name type="common">Polychaete worm</name>
    <dbReference type="NCBI Taxonomy" id="283909"/>
    <lineage>
        <taxon>Eukaryota</taxon>
        <taxon>Metazoa</taxon>
        <taxon>Spiralia</taxon>
        <taxon>Lophotrochozoa</taxon>
        <taxon>Annelida</taxon>
        <taxon>Polychaeta</taxon>
        <taxon>Sedentaria</taxon>
        <taxon>Scolecida</taxon>
        <taxon>Capitellidae</taxon>
        <taxon>Capitella</taxon>
    </lineage>
</organism>
<dbReference type="PROSITE" id="PS50053">
    <property type="entry name" value="UBIQUITIN_2"/>
    <property type="match status" value="1"/>
</dbReference>
<dbReference type="HOGENOM" id="CLU_079085_1_0_1"/>
<evidence type="ECO:0000259" key="2">
    <source>
        <dbReference type="PROSITE" id="PS50053"/>
    </source>
</evidence>
<dbReference type="OMA" id="SEPIKEH"/>
<dbReference type="InterPro" id="IPR057455">
    <property type="entry name" value="UBFD1_C"/>
</dbReference>
<accession>R7TM29</accession>
<proteinExistence type="predicted"/>
<dbReference type="Gene3D" id="3.10.20.90">
    <property type="entry name" value="Phosphatidylinositol 3-kinase Catalytic Subunit, Chain A, domain 1"/>
    <property type="match status" value="1"/>
</dbReference>
<dbReference type="EnsemblMetazoa" id="CapteT182879">
    <property type="protein sequence ID" value="CapteP182879"/>
    <property type="gene ID" value="CapteG182879"/>
</dbReference>
<dbReference type="GO" id="GO:0045296">
    <property type="term" value="F:cadherin binding"/>
    <property type="evidence" value="ECO:0007669"/>
    <property type="project" value="TreeGrafter"/>
</dbReference>
<feature type="region of interest" description="Disordered" evidence="1">
    <location>
        <begin position="78"/>
        <end position="138"/>
    </location>
</feature>